<reference evidence="1 2" key="1">
    <citation type="submission" date="2018-03" db="EMBL/GenBank/DDBJ databases">
        <title>Novel Streptomyces sp. from soil.</title>
        <authorList>
            <person name="Tan G.Y.A."/>
            <person name="Lee Z.Y."/>
        </authorList>
    </citation>
    <scope>NUCLEOTIDE SEQUENCE [LARGE SCALE GENOMIC DNA]</scope>
    <source>
        <strain evidence="1 2">ST5x</strain>
    </source>
</reference>
<name>A0A2S9Q177_9ACTN</name>
<dbReference type="AlphaFoldDB" id="A0A2S9Q177"/>
<proteinExistence type="predicted"/>
<sequence>MADVLVKGVRPGGVDGMPPGGQYKVVTDITGDLGEPSDPEARKAQSVIGMIAQERPMTEGE</sequence>
<accession>A0A2S9Q177</accession>
<dbReference type="Proteomes" id="UP000239322">
    <property type="component" value="Unassembled WGS sequence"/>
</dbReference>
<organism evidence="1 2">
    <name type="scientific">Streptomyces solincola</name>
    <dbReference type="NCBI Taxonomy" id="2100817"/>
    <lineage>
        <taxon>Bacteria</taxon>
        <taxon>Bacillati</taxon>
        <taxon>Actinomycetota</taxon>
        <taxon>Actinomycetes</taxon>
        <taxon>Kitasatosporales</taxon>
        <taxon>Streptomycetaceae</taxon>
        <taxon>Streptomyces</taxon>
    </lineage>
</organism>
<comment type="caution">
    <text evidence="1">The sequence shown here is derived from an EMBL/GenBank/DDBJ whole genome shotgun (WGS) entry which is preliminary data.</text>
</comment>
<gene>
    <name evidence="1" type="ORF">C6N75_04550</name>
</gene>
<keyword evidence="2" id="KW-1185">Reference proteome</keyword>
<evidence type="ECO:0000313" key="1">
    <source>
        <dbReference type="EMBL" id="PRH80363.1"/>
    </source>
</evidence>
<evidence type="ECO:0000313" key="2">
    <source>
        <dbReference type="Proteomes" id="UP000239322"/>
    </source>
</evidence>
<protein>
    <submittedName>
        <fullName evidence="1">Uncharacterized protein</fullName>
    </submittedName>
</protein>
<dbReference type="EMBL" id="PVLV01000062">
    <property type="protein sequence ID" value="PRH80363.1"/>
    <property type="molecule type" value="Genomic_DNA"/>
</dbReference>